<keyword evidence="1" id="KW-0175">Coiled coil</keyword>
<dbReference type="AlphaFoldDB" id="A0A1F7KZB1"/>
<sequence>MRHVSSNMKYAVGIVLFIIMCLSITIGILHAQESSSSSSSSSSNNDLENKIREYEKKLGDLRQQKNTLASQIQEMDTQIFIKTLTIQKTEQKITETEREINTLTSRIDSLDTSLTNLSKLLIQRVVKGYKERTFSFFDLLLNSENMSNLINSVKYQKTTQNNNQRLLVQVQEAKTNYEEQKIIRETKKKELDQLILTLDNQKNELKTQQAQKQKLLTDTRNDEATYQRLLSQAQMQLSSFKTFVQTSGGDSIIGANEFGNGSDGAYYSQRDARWANQAIGYSSESILRVGCLLTSISMYAKKNGQNITPSDFASDPSHFWANTAWMNYPWPSVAGKTMVNINNIDEELNNGNYVIVGIAYSSCAGKSGGDHYVLLTKKDGDTYTMHDPIHGPDIKFSSHYSIICSSATYK</sequence>
<reference evidence="2 3" key="1">
    <citation type="journal article" date="2016" name="Nat. Commun.">
        <title>Thousands of microbial genomes shed light on interconnected biogeochemical processes in an aquifer system.</title>
        <authorList>
            <person name="Anantharaman K."/>
            <person name="Brown C.T."/>
            <person name="Hug L.A."/>
            <person name="Sharon I."/>
            <person name="Castelle C.J."/>
            <person name="Probst A.J."/>
            <person name="Thomas B.C."/>
            <person name="Singh A."/>
            <person name="Wilkins M.J."/>
            <person name="Karaoz U."/>
            <person name="Brodie E.L."/>
            <person name="Williams K.H."/>
            <person name="Hubbard S.S."/>
            <person name="Banfield J.F."/>
        </authorList>
    </citation>
    <scope>NUCLEOTIDE SEQUENCE [LARGE SCALE GENOMIC DNA]</scope>
</reference>
<feature type="coiled-coil region" evidence="1">
    <location>
        <begin position="44"/>
        <end position="113"/>
    </location>
</feature>
<comment type="caution">
    <text evidence="2">The sequence shown here is derived from an EMBL/GenBank/DDBJ whole genome shotgun (WGS) entry which is preliminary data.</text>
</comment>
<evidence type="ECO:0000313" key="2">
    <source>
        <dbReference type="EMBL" id="OGK73209.1"/>
    </source>
</evidence>
<proteinExistence type="predicted"/>
<evidence type="ECO:0008006" key="4">
    <source>
        <dbReference type="Google" id="ProtNLM"/>
    </source>
</evidence>
<dbReference type="EMBL" id="MGBR01000001">
    <property type="protein sequence ID" value="OGK73209.1"/>
    <property type="molecule type" value="Genomic_DNA"/>
</dbReference>
<dbReference type="Proteomes" id="UP000177050">
    <property type="component" value="Unassembled WGS sequence"/>
</dbReference>
<evidence type="ECO:0000313" key="3">
    <source>
        <dbReference type="Proteomes" id="UP000177050"/>
    </source>
</evidence>
<dbReference type="Gene3D" id="6.10.250.3150">
    <property type="match status" value="1"/>
</dbReference>
<organism evidence="2 3">
    <name type="scientific">Candidatus Roizmanbacteria bacterium RIFOXYD1_FULL_38_12</name>
    <dbReference type="NCBI Taxonomy" id="1802093"/>
    <lineage>
        <taxon>Bacteria</taxon>
        <taxon>Candidatus Roizmaniibacteriota</taxon>
    </lineage>
</organism>
<evidence type="ECO:0000256" key="1">
    <source>
        <dbReference type="SAM" id="Coils"/>
    </source>
</evidence>
<protein>
    <recommendedName>
        <fullName evidence="4">Peptidase C39-like domain-containing protein</fullName>
    </recommendedName>
</protein>
<gene>
    <name evidence="2" type="ORF">A3K52_00165</name>
</gene>
<name>A0A1F7KZB1_9BACT</name>
<feature type="coiled-coil region" evidence="1">
    <location>
        <begin position="170"/>
        <end position="218"/>
    </location>
</feature>
<accession>A0A1F7KZB1</accession>